<dbReference type="HOGENOM" id="CLU_2507346_0_0_5"/>
<protein>
    <submittedName>
        <fullName evidence="2">Uncharacterized protein</fullName>
    </submittedName>
</protein>
<evidence type="ECO:0000313" key="2">
    <source>
        <dbReference type="EMBL" id="ABV92727.1"/>
    </source>
</evidence>
<name>A8LS20_DINSH</name>
<organism evidence="2 3">
    <name type="scientific">Dinoroseobacter shibae (strain DSM 16493 / NCIMB 14021 / DFL 12)</name>
    <dbReference type="NCBI Taxonomy" id="398580"/>
    <lineage>
        <taxon>Bacteria</taxon>
        <taxon>Pseudomonadati</taxon>
        <taxon>Pseudomonadota</taxon>
        <taxon>Alphaproteobacteria</taxon>
        <taxon>Rhodobacterales</taxon>
        <taxon>Roseobacteraceae</taxon>
        <taxon>Dinoroseobacter</taxon>
    </lineage>
</organism>
<dbReference type="STRING" id="398580.Dshi_0985"/>
<dbReference type="Proteomes" id="UP000006833">
    <property type="component" value="Chromosome"/>
</dbReference>
<feature type="region of interest" description="Disordered" evidence="1">
    <location>
        <begin position="1"/>
        <end position="23"/>
    </location>
</feature>
<reference evidence="3" key="1">
    <citation type="journal article" date="2010" name="ISME J.">
        <title>The complete genome sequence of the algal symbiont Dinoroseobacter shibae: a hitchhiker's guide to life in the sea.</title>
        <authorList>
            <person name="Wagner-Dobler I."/>
            <person name="Ballhausen B."/>
            <person name="Berger M."/>
            <person name="Brinkhoff T."/>
            <person name="Buchholz I."/>
            <person name="Bunk B."/>
            <person name="Cypionka H."/>
            <person name="Daniel R."/>
            <person name="Drepper T."/>
            <person name="Gerdts G."/>
            <person name="Hahnke S."/>
            <person name="Han C."/>
            <person name="Jahn D."/>
            <person name="Kalhoefer D."/>
            <person name="Kiss H."/>
            <person name="Klenk H.P."/>
            <person name="Kyrpides N."/>
            <person name="Liebl W."/>
            <person name="Liesegang H."/>
            <person name="Meincke L."/>
            <person name="Pati A."/>
            <person name="Petersen J."/>
            <person name="Piekarski T."/>
            <person name="Pommerenke C."/>
            <person name="Pradella S."/>
            <person name="Pukall R."/>
            <person name="Rabus R."/>
            <person name="Stackebrandt E."/>
            <person name="Thole S."/>
            <person name="Thompson L."/>
            <person name="Tielen P."/>
            <person name="Tomasch J."/>
            <person name="von Jan M."/>
            <person name="Wanphrut N."/>
            <person name="Wichels A."/>
            <person name="Zech H."/>
            <person name="Simon M."/>
        </authorList>
    </citation>
    <scope>NUCLEOTIDE SEQUENCE [LARGE SCALE GENOMIC DNA]</scope>
    <source>
        <strain evidence="3">DSM 16493 / NCIMB 14021 / DFL 12</strain>
    </source>
</reference>
<proteinExistence type="predicted"/>
<accession>A8LS20</accession>
<dbReference type="AlphaFoldDB" id="A8LS20"/>
<sequence>MSSGKLTLLQPTDETRSNDMIQDQPTQVCVEATNPNRFGVVSISTAMKCDQTIGSSCNFESEWFIVEVGSHVQLVMPQSGSHAFK</sequence>
<gene>
    <name evidence="2" type="ordered locus">Dshi_0985</name>
</gene>
<keyword evidence="3" id="KW-1185">Reference proteome</keyword>
<evidence type="ECO:0000256" key="1">
    <source>
        <dbReference type="SAM" id="MobiDB-lite"/>
    </source>
</evidence>
<evidence type="ECO:0000313" key="3">
    <source>
        <dbReference type="Proteomes" id="UP000006833"/>
    </source>
</evidence>
<dbReference type="KEGG" id="dsh:Dshi_0985"/>
<dbReference type="EMBL" id="CP000830">
    <property type="protein sequence ID" value="ABV92727.1"/>
    <property type="molecule type" value="Genomic_DNA"/>
</dbReference>